<keyword evidence="5" id="KW-1185">Reference proteome</keyword>
<protein>
    <recommendedName>
        <fullName evidence="3">KY-like immunoglobulin-like domain-containing protein</fullName>
    </recommendedName>
</protein>
<evidence type="ECO:0000259" key="3">
    <source>
        <dbReference type="Pfam" id="PF23265"/>
    </source>
</evidence>
<keyword evidence="1" id="KW-0175">Coiled coil</keyword>
<dbReference type="PANTHER" id="PTHR47020:SF1">
    <property type="entry name" value="HILLARIN"/>
    <property type="match status" value="1"/>
</dbReference>
<dbReference type="Gene3D" id="1.20.920.20">
    <property type="match status" value="1"/>
</dbReference>
<dbReference type="Pfam" id="PF23265">
    <property type="entry name" value="Ig-like_KY"/>
    <property type="match status" value="1"/>
</dbReference>
<feature type="region of interest" description="Disordered" evidence="2">
    <location>
        <begin position="1"/>
        <end position="23"/>
    </location>
</feature>
<reference evidence="4 5" key="1">
    <citation type="submission" date="2024-11" db="EMBL/GenBank/DDBJ databases">
        <title>Chromosome-level genome assembly of the freshwater bivalve Anodonta woodiana.</title>
        <authorList>
            <person name="Chen X."/>
        </authorList>
    </citation>
    <scope>NUCLEOTIDE SEQUENCE [LARGE SCALE GENOMIC DNA]</scope>
    <source>
        <strain evidence="4">MN2024</strain>
        <tissue evidence="4">Gills</tissue>
    </source>
</reference>
<evidence type="ECO:0000256" key="1">
    <source>
        <dbReference type="SAM" id="Coils"/>
    </source>
</evidence>
<dbReference type="PANTHER" id="PTHR47020">
    <property type="entry name" value="HILLARIN"/>
    <property type="match status" value="1"/>
</dbReference>
<feature type="domain" description="KY-like immunoglobulin-like" evidence="3">
    <location>
        <begin position="286"/>
        <end position="424"/>
    </location>
</feature>
<feature type="compositionally biased region" description="Polar residues" evidence="2">
    <location>
        <begin position="11"/>
        <end position="23"/>
    </location>
</feature>
<name>A0ABD3VJS8_SINWO</name>
<sequence>MASCRRHIASCPNQSLHPDTRPTSYNTNFLNAKKLAKQRADNKDVQTTWILWTFKPESVLGGLTYSESHCLWTNDIERLDNIPPPHPSPTRKHEVFQLEKYKHVDKRADETADKFNNKLVFDLVTHLTKDYPDDLSKVRSIYRWITMQVVEKVPFSDRQPDENTVLHQLWKLKRKQKTYAQVFSLLCGYANLPCVVIDGYMKGSTYDVGQKLVSKHKGEWNAVLVDGNWRLVNAFWGACVLTGNENEDFFYNTDENFFLTDPQHLIYTHFPRIPEWQLLDPQKSQDEFEKQAYLKDRFFNLEMRLLSNPNCTVEIPSGEVEFLFGLNPSIAINQSFLCIASIYDSKETTTKPVELAEKDLTLEFIQRPNEHLLSIKVRFPEVGTYKVEIVGKDETVQQKDYTFDWIAIYKAVVRSVPIKQKFFPKPEPEGWGPGRGLHALGLKALTPLDGVIKTDTGEVELQYQIVNKEKAKGINLCFHLISIGSDVDEADDANKFTLKNDVYTLKIKIDPGEYKLKIGDKSSGLERNVCNYSVISIKETMEEKRDDDEKVKEINRLREELMNATEKKTLELLERAVDAVVTRGFESHFPEELKIARALIDRLKKIQKLMHEVMKLDQTTIAEIRSYGNPVREIHIVMQATLLLLGHFEEETKIWKNIQAIIGRTGKESLKRKIQELDLNKLGFDIALGAKKLMRGLELDKVVQQSAGAATFHAWMTGIIAEMEERHKDEIGNTIPRTTRNKTG</sequence>
<proteinExistence type="predicted"/>
<dbReference type="SUPFAM" id="SSF54001">
    <property type="entry name" value="Cysteine proteinases"/>
    <property type="match status" value="1"/>
</dbReference>
<organism evidence="4 5">
    <name type="scientific">Sinanodonta woodiana</name>
    <name type="common">Chinese pond mussel</name>
    <name type="synonym">Anodonta woodiana</name>
    <dbReference type="NCBI Taxonomy" id="1069815"/>
    <lineage>
        <taxon>Eukaryota</taxon>
        <taxon>Metazoa</taxon>
        <taxon>Spiralia</taxon>
        <taxon>Lophotrochozoa</taxon>
        <taxon>Mollusca</taxon>
        <taxon>Bivalvia</taxon>
        <taxon>Autobranchia</taxon>
        <taxon>Heteroconchia</taxon>
        <taxon>Palaeoheterodonta</taxon>
        <taxon>Unionida</taxon>
        <taxon>Unionoidea</taxon>
        <taxon>Unionidae</taxon>
        <taxon>Unioninae</taxon>
        <taxon>Sinanodonta</taxon>
    </lineage>
</organism>
<dbReference type="Proteomes" id="UP001634394">
    <property type="component" value="Unassembled WGS sequence"/>
</dbReference>
<comment type="caution">
    <text evidence="4">The sequence shown here is derived from an EMBL/GenBank/DDBJ whole genome shotgun (WGS) entry which is preliminary data.</text>
</comment>
<gene>
    <name evidence="4" type="ORF">ACJMK2_007330</name>
</gene>
<evidence type="ECO:0000313" key="5">
    <source>
        <dbReference type="Proteomes" id="UP001634394"/>
    </source>
</evidence>
<dbReference type="InterPro" id="IPR053041">
    <property type="entry name" value="Transglut-like_Superfamily_Mod"/>
</dbReference>
<evidence type="ECO:0000313" key="4">
    <source>
        <dbReference type="EMBL" id="KAL3861288.1"/>
    </source>
</evidence>
<dbReference type="AlphaFoldDB" id="A0ABD3VJS8"/>
<dbReference type="InterPro" id="IPR056564">
    <property type="entry name" value="Ig-like_KY"/>
</dbReference>
<dbReference type="InterPro" id="IPR038765">
    <property type="entry name" value="Papain-like_cys_pep_sf"/>
</dbReference>
<evidence type="ECO:0000256" key="2">
    <source>
        <dbReference type="SAM" id="MobiDB-lite"/>
    </source>
</evidence>
<feature type="coiled-coil region" evidence="1">
    <location>
        <begin position="547"/>
        <end position="574"/>
    </location>
</feature>
<dbReference type="EMBL" id="JBJQND010000011">
    <property type="protein sequence ID" value="KAL3861288.1"/>
    <property type="molecule type" value="Genomic_DNA"/>
</dbReference>
<accession>A0ABD3VJS8</accession>